<keyword evidence="8 12" id="KW-0808">Transferase</keyword>
<dbReference type="AlphaFoldDB" id="A0A1R3V4I1"/>
<evidence type="ECO:0000256" key="1">
    <source>
        <dbReference type="ARBA" id="ARBA00003237"/>
    </source>
</evidence>
<evidence type="ECO:0000256" key="10">
    <source>
        <dbReference type="ARBA" id="ARBA00047445"/>
    </source>
</evidence>
<proteinExistence type="inferred from homology"/>
<evidence type="ECO:0000256" key="6">
    <source>
        <dbReference type="ARBA" id="ARBA00022642"/>
    </source>
</evidence>
<dbReference type="Pfam" id="PF01729">
    <property type="entry name" value="QRPTase_C"/>
    <property type="match status" value="1"/>
</dbReference>
<dbReference type="RefSeq" id="WP_077376313.1">
    <property type="nucleotide sequence ID" value="NZ_FTPD01000010.1"/>
</dbReference>
<keyword evidence="6" id="KW-0662">Pyridine nucleotide biosynthesis</keyword>
<evidence type="ECO:0000256" key="7">
    <source>
        <dbReference type="ARBA" id="ARBA00022676"/>
    </source>
</evidence>
<dbReference type="UniPathway" id="UPA00253">
    <property type="reaction ID" value="UER00331"/>
</dbReference>
<evidence type="ECO:0000256" key="2">
    <source>
        <dbReference type="ARBA" id="ARBA00004893"/>
    </source>
</evidence>
<evidence type="ECO:0000256" key="8">
    <source>
        <dbReference type="ARBA" id="ARBA00022679"/>
    </source>
</evidence>
<dbReference type="Gene3D" id="3.90.1170.20">
    <property type="entry name" value="Quinolinate phosphoribosyl transferase, N-terminal domain"/>
    <property type="match status" value="1"/>
</dbReference>
<dbReference type="EMBL" id="FTPD01000010">
    <property type="protein sequence ID" value="SIT54801.1"/>
    <property type="molecule type" value="Genomic_DNA"/>
</dbReference>
<gene>
    <name evidence="15" type="primary">nadC</name>
    <name evidence="15" type="ORF">BQ8794_180145</name>
</gene>
<dbReference type="Gene3D" id="3.20.20.70">
    <property type="entry name" value="Aldolase class I"/>
    <property type="match status" value="1"/>
</dbReference>
<protein>
    <recommendedName>
        <fullName evidence="11">Probable nicotinate-nucleotide pyrophosphorylase [carboxylating]</fullName>
        <ecNumber evidence="5">2.4.2.19</ecNumber>
    </recommendedName>
    <alternativeName>
        <fullName evidence="9">Quinolinate phosphoribosyltransferase [decarboxylating]</fullName>
    </alternativeName>
</protein>
<dbReference type="Pfam" id="PF02749">
    <property type="entry name" value="QRPTase_N"/>
    <property type="match status" value="1"/>
</dbReference>
<evidence type="ECO:0000313" key="16">
    <source>
        <dbReference type="Proteomes" id="UP000188388"/>
    </source>
</evidence>
<feature type="domain" description="Quinolinate phosphoribosyl transferase N-terminal" evidence="14">
    <location>
        <begin position="29"/>
        <end position="114"/>
    </location>
</feature>
<dbReference type="InterPro" id="IPR013785">
    <property type="entry name" value="Aldolase_TIM"/>
</dbReference>
<comment type="catalytic activity">
    <reaction evidence="10">
        <text>nicotinate beta-D-ribonucleotide + CO2 + diphosphate = quinolinate + 5-phospho-alpha-D-ribose 1-diphosphate + 2 H(+)</text>
        <dbReference type="Rhea" id="RHEA:12733"/>
        <dbReference type="ChEBI" id="CHEBI:15378"/>
        <dbReference type="ChEBI" id="CHEBI:16526"/>
        <dbReference type="ChEBI" id="CHEBI:29959"/>
        <dbReference type="ChEBI" id="CHEBI:33019"/>
        <dbReference type="ChEBI" id="CHEBI:57502"/>
        <dbReference type="ChEBI" id="CHEBI:58017"/>
        <dbReference type="EC" id="2.4.2.19"/>
    </reaction>
</comment>
<dbReference type="GO" id="GO:0005737">
    <property type="term" value="C:cytoplasm"/>
    <property type="evidence" value="ECO:0007669"/>
    <property type="project" value="TreeGrafter"/>
</dbReference>
<comment type="subunit">
    <text evidence="4">Hexamer formed by 3 homodimers.</text>
</comment>
<dbReference type="InterPro" id="IPR037128">
    <property type="entry name" value="Quinolinate_PRibosylTase_N_sf"/>
</dbReference>
<dbReference type="InterPro" id="IPR036068">
    <property type="entry name" value="Nicotinate_pribotase-like_C"/>
</dbReference>
<evidence type="ECO:0000256" key="11">
    <source>
        <dbReference type="ARBA" id="ARBA00069173"/>
    </source>
</evidence>
<dbReference type="Proteomes" id="UP000188388">
    <property type="component" value="Unassembled WGS sequence"/>
</dbReference>
<dbReference type="InterPro" id="IPR004393">
    <property type="entry name" value="NadC"/>
</dbReference>
<feature type="domain" description="Quinolinate phosphoribosyl transferase C-terminal" evidence="13">
    <location>
        <begin position="116"/>
        <end position="281"/>
    </location>
</feature>
<dbReference type="InterPro" id="IPR002638">
    <property type="entry name" value="Quinolinate_PRibosylTrfase_C"/>
</dbReference>
<evidence type="ECO:0000256" key="9">
    <source>
        <dbReference type="ARBA" id="ARBA00033102"/>
    </source>
</evidence>
<accession>A0A1R3V4I1</accession>
<comment type="similarity">
    <text evidence="3 12">Belongs to the NadC/ModD family.</text>
</comment>
<comment type="function">
    <text evidence="1">Involved in the catabolism of quinolinic acid (QA).</text>
</comment>
<dbReference type="EC" id="2.4.2.19" evidence="5"/>
<dbReference type="GO" id="GO:0004514">
    <property type="term" value="F:nicotinate-nucleotide diphosphorylase (carboxylating) activity"/>
    <property type="evidence" value="ECO:0007669"/>
    <property type="project" value="UniProtKB-EC"/>
</dbReference>
<keyword evidence="16" id="KW-1185">Reference proteome</keyword>
<dbReference type="PIRSF" id="PIRSF006250">
    <property type="entry name" value="NadC_ModD"/>
    <property type="match status" value="1"/>
</dbReference>
<dbReference type="FunFam" id="3.90.1170.20:FF:000001">
    <property type="entry name" value="Nicotinate-nucleotide diphosphorylase (Carboxylating)"/>
    <property type="match status" value="1"/>
</dbReference>
<dbReference type="GO" id="GO:0009435">
    <property type="term" value="P:NAD+ biosynthetic process"/>
    <property type="evidence" value="ECO:0007669"/>
    <property type="project" value="UniProtKB-UniPathway"/>
</dbReference>
<dbReference type="FunFam" id="3.20.20.70:FF:000030">
    <property type="entry name" value="Nicotinate-nucleotide pyrophosphorylase, carboxylating"/>
    <property type="match status" value="1"/>
</dbReference>
<evidence type="ECO:0000259" key="14">
    <source>
        <dbReference type="Pfam" id="PF02749"/>
    </source>
</evidence>
<organism evidence="15 16">
    <name type="scientific">Mesorhizobium prunaredense</name>
    <dbReference type="NCBI Taxonomy" id="1631249"/>
    <lineage>
        <taxon>Bacteria</taxon>
        <taxon>Pseudomonadati</taxon>
        <taxon>Pseudomonadota</taxon>
        <taxon>Alphaproteobacteria</taxon>
        <taxon>Hyphomicrobiales</taxon>
        <taxon>Phyllobacteriaceae</taxon>
        <taxon>Mesorhizobium</taxon>
    </lineage>
</organism>
<evidence type="ECO:0000256" key="4">
    <source>
        <dbReference type="ARBA" id="ARBA00011218"/>
    </source>
</evidence>
<dbReference type="NCBIfam" id="TIGR00078">
    <property type="entry name" value="nadC"/>
    <property type="match status" value="1"/>
</dbReference>
<dbReference type="PANTHER" id="PTHR32179">
    <property type="entry name" value="NICOTINATE-NUCLEOTIDE PYROPHOSPHORYLASE [CARBOXYLATING]"/>
    <property type="match status" value="1"/>
</dbReference>
<name>A0A1R3V4I1_9HYPH</name>
<evidence type="ECO:0000256" key="5">
    <source>
        <dbReference type="ARBA" id="ARBA00011944"/>
    </source>
</evidence>
<keyword evidence="7 12" id="KW-0328">Glycosyltransferase</keyword>
<evidence type="ECO:0000256" key="12">
    <source>
        <dbReference type="PIRNR" id="PIRNR006250"/>
    </source>
</evidence>
<dbReference type="PANTHER" id="PTHR32179:SF3">
    <property type="entry name" value="NICOTINATE-NUCLEOTIDE PYROPHOSPHORYLASE [CARBOXYLATING]"/>
    <property type="match status" value="1"/>
</dbReference>
<dbReference type="SUPFAM" id="SSF54675">
    <property type="entry name" value="Nicotinate/Quinolinate PRTase N-terminal domain-like"/>
    <property type="match status" value="1"/>
</dbReference>
<dbReference type="CDD" id="cd01572">
    <property type="entry name" value="QPRTase"/>
    <property type="match status" value="1"/>
</dbReference>
<evidence type="ECO:0000259" key="13">
    <source>
        <dbReference type="Pfam" id="PF01729"/>
    </source>
</evidence>
<dbReference type="GO" id="GO:0034213">
    <property type="term" value="P:quinolinate catabolic process"/>
    <property type="evidence" value="ECO:0007669"/>
    <property type="project" value="TreeGrafter"/>
</dbReference>
<evidence type="ECO:0000256" key="3">
    <source>
        <dbReference type="ARBA" id="ARBA00009400"/>
    </source>
</evidence>
<sequence length="295" mass="31144">MNSFSPLPSTLIEPIVRGALLEDLGRCGDLTSDAVIPRDRTATLVLKSRQSGIVAGLDLAAFAFMLVEPAIDMQIWRGDGSDVAAGETIAKLCGPARGLLTAERTALNFLCRLSGIATATATMVEAVRGHKAKIVCTRKTTPGLRALEKYAVRVGGGANHRFGLDDAVLIKDNHIAIAGDIRTAIERARATAGHMVKIEVEVETLEQLDTALTLAVDAVLLDNMSVEDLARAVAIVGGRAITEASGRVTPKTAPSIAATGVDLISVGWLTHSAPILDIGLDMPAHRRALELMEME</sequence>
<reference evidence="16" key="1">
    <citation type="submission" date="2017-01" db="EMBL/GenBank/DDBJ databases">
        <authorList>
            <person name="Brunel B."/>
        </authorList>
    </citation>
    <scope>NUCLEOTIDE SEQUENCE [LARGE SCALE GENOMIC DNA]</scope>
</reference>
<dbReference type="InterPro" id="IPR022412">
    <property type="entry name" value="Quinolinate_PRibosylTrfase_N"/>
</dbReference>
<dbReference type="STRING" id="1631249.BQ8794_180145"/>
<dbReference type="InterPro" id="IPR027277">
    <property type="entry name" value="NadC/ModD"/>
</dbReference>
<evidence type="ECO:0000313" key="15">
    <source>
        <dbReference type="EMBL" id="SIT54801.1"/>
    </source>
</evidence>
<comment type="pathway">
    <text evidence="2">Cofactor biosynthesis; NAD(+) biosynthesis; nicotinate D-ribonucleotide from quinolinate: step 1/1.</text>
</comment>
<dbReference type="SUPFAM" id="SSF51690">
    <property type="entry name" value="Nicotinate/Quinolinate PRTase C-terminal domain-like"/>
    <property type="match status" value="1"/>
</dbReference>